<evidence type="ECO:0000313" key="1">
    <source>
        <dbReference type="Proteomes" id="UP000887569"/>
    </source>
</evidence>
<dbReference type="WBParaSite" id="PgR019_g105_t01">
    <property type="protein sequence ID" value="PgR019_g105_t01"/>
    <property type="gene ID" value="PgR019_g105"/>
</dbReference>
<protein>
    <submittedName>
        <fullName evidence="2">Uncharacterized protein</fullName>
    </submittedName>
</protein>
<dbReference type="Proteomes" id="UP000887569">
    <property type="component" value="Unplaced"/>
</dbReference>
<proteinExistence type="predicted"/>
<organism evidence="1 2">
    <name type="scientific">Parascaris univalens</name>
    <name type="common">Nematode worm</name>
    <dbReference type="NCBI Taxonomy" id="6257"/>
    <lineage>
        <taxon>Eukaryota</taxon>
        <taxon>Metazoa</taxon>
        <taxon>Ecdysozoa</taxon>
        <taxon>Nematoda</taxon>
        <taxon>Chromadorea</taxon>
        <taxon>Rhabditida</taxon>
        <taxon>Spirurina</taxon>
        <taxon>Ascaridomorpha</taxon>
        <taxon>Ascaridoidea</taxon>
        <taxon>Ascarididae</taxon>
        <taxon>Parascaris</taxon>
    </lineage>
</organism>
<evidence type="ECO:0000313" key="2">
    <source>
        <dbReference type="WBParaSite" id="PgR019_g105_t01"/>
    </source>
</evidence>
<sequence>AISFDKEDLKCLSQIKEALHDNLNPFLGMAFNEKNEILLVWKFCSRGTLQV</sequence>
<name>A0A915AZE4_PARUN</name>
<dbReference type="AlphaFoldDB" id="A0A915AZE4"/>
<accession>A0A915AZE4</accession>
<reference evidence="2" key="1">
    <citation type="submission" date="2022-11" db="UniProtKB">
        <authorList>
            <consortium name="WormBaseParasite"/>
        </authorList>
    </citation>
    <scope>IDENTIFICATION</scope>
</reference>
<keyword evidence="1" id="KW-1185">Reference proteome</keyword>